<dbReference type="PROSITE" id="PS00887">
    <property type="entry name" value="ILVD_EDD_2"/>
    <property type="match status" value="1"/>
</dbReference>
<protein>
    <recommendedName>
        <fullName evidence="9 10">Phosphogluconate dehydratase</fullName>
        <ecNumber evidence="9 10">4.2.1.12</ecNumber>
    </recommendedName>
</protein>
<keyword evidence="5 9" id="KW-0411">Iron-sulfur</keyword>
<dbReference type="InterPro" id="IPR056740">
    <property type="entry name" value="ILV_EDD_C"/>
</dbReference>
<feature type="domain" description="Dihydroxy-acid/6-phosphogluconate dehydratase N-terminal" evidence="12">
    <location>
        <begin position="69"/>
        <end position="382"/>
    </location>
</feature>
<dbReference type="InterPro" id="IPR000581">
    <property type="entry name" value="ILV_EDD_N"/>
</dbReference>
<comment type="function">
    <text evidence="9">Catalyzes the dehydration of 6-phospho-D-gluconate to 2-dehydro-3-deoxy-6-phospho-D-gluconate.</text>
</comment>
<reference evidence="14 15" key="1">
    <citation type="submission" date="2023-12" db="EMBL/GenBank/DDBJ databases">
        <title>Genome sequencing and assembly of bacterial species from a model synthetic community.</title>
        <authorList>
            <person name="Hogle S.L."/>
        </authorList>
    </citation>
    <scope>NUCLEOTIDE SEQUENCE [LARGE SCALE GENOMIC DNA]</scope>
    <source>
        <strain evidence="14 15">HAMBI 2494</strain>
    </source>
</reference>
<dbReference type="NCBIfam" id="TIGR01196">
    <property type="entry name" value="edd"/>
    <property type="match status" value="1"/>
</dbReference>
<dbReference type="RefSeq" id="WP_114813281.1">
    <property type="nucleotide sequence ID" value="NZ_CP139965.1"/>
</dbReference>
<keyword evidence="6 9" id="KW-0311">Gluconate utilization</keyword>
<feature type="binding site" evidence="9">
    <location>
        <position position="224"/>
    </location>
    <ligand>
        <name>[4Fe-4S] cluster</name>
        <dbReference type="ChEBI" id="CHEBI:49883"/>
    </ligand>
</feature>
<feature type="binding site" evidence="9">
    <location>
        <position position="157"/>
    </location>
    <ligand>
        <name>[4Fe-4S] cluster</name>
        <dbReference type="ChEBI" id="CHEBI:49883"/>
    </ligand>
</feature>
<keyword evidence="7 9" id="KW-0456">Lyase</keyword>
<dbReference type="InterPro" id="IPR020558">
    <property type="entry name" value="DiOHA_6PGluconate_deHydtase_CS"/>
</dbReference>
<keyword evidence="8 9" id="KW-0119">Carbohydrate metabolism</keyword>
<evidence type="ECO:0000259" key="12">
    <source>
        <dbReference type="Pfam" id="PF00920"/>
    </source>
</evidence>
<evidence type="ECO:0000256" key="2">
    <source>
        <dbReference type="ARBA" id="ARBA00022485"/>
    </source>
</evidence>
<evidence type="ECO:0000256" key="1">
    <source>
        <dbReference type="ARBA" id="ARBA00006486"/>
    </source>
</evidence>
<dbReference type="PANTHER" id="PTHR43661">
    <property type="entry name" value="D-XYLONATE DEHYDRATASE"/>
    <property type="match status" value="1"/>
</dbReference>
<dbReference type="InterPro" id="IPR042096">
    <property type="entry name" value="Dihydro-acid_dehy_C"/>
</dbReference>
<dbReference type="EC" id="4.2.1.12" evidence="9 10"/>
<keyword evidence="3 9" id="KW-0479">Metal-binding</keyword>
<accession>A0ABZ0WEJ8</accession>
<dbReference type="Proteomes" id="UP001325479">
    <property type="component" value="Chromosome"/>
</dbReference>
<dbReference type="SUPFAM" id="SSF143975">
    <property type="entry name" value="IlvD/EDD N-terminal domain-like"/>
    <property type="match status" value="1"/>
</dbReference>
<evidence type="ECO:0000256" key="11">
    <source>
        <dbReference type="SAM" id="MobiDB-lite"/>
    </source>
</evidence>
<name>A0ABZ0WEJ8_9BURK</name>
<organism evidence="14 15">
    <name type="scientific">Paraburkholderia kururiensis</name>
    <dbReference type="NCBI Taxonomy" id="984307"/>
    <lineage>
        <taxon>Bacteria</taxon>
        <taxon>Pseudomonadati</taxon>
        <taxon>Pseudomonadota</taxon>
        <taxon>Betaproteobacteria</taxon>
        <taxon>Burkholderiales</taxon>
        <taxon>Burkholderiaceae</taxon>
        <taxon>Paraburkholderia</taxon>
    </lineage>
</organism>
<evidence type="ECO:0000256" key="4">
    <source>
        <dbReference type="ARBA" id="ARBA00023004"/>
    </source>
</evidence>
<keyword evidence="2 9" id="KW-0004">4Fe-4S</keyword>
<dbReference type="Pfam" id="PF24877">
    <property type="entry name" value="ILV_EDD_C"/>
    <property type="match status" value="1"/>
</dbReference>
<dbReference type="PROSITE" id="PS00886">
    <property type="entry name" value="ILVD_EDD_1"/>
    <property type="match status" value="1"/>
</dbReference>
<evidence type="ECO:0000256" key="7">
    <source>
        <dbReference type="ARBA" id="ARBA00023239"/>
    </source>
</evidence>
<evidence type="ECO:0000313" key="15">
    <source>
        <dbReference type="Proteomes" id="UP001325479"/>
    </source>
</evidence>
<gene>
    <name evidence="9 14" type="primary">edd</name>
    <name evidence="14" type="ORF">U0042_16490</name>
</gene>
<comment type="similarity">
    <text evidence="1 9">Belongs to the IlvD/Edd family.</text>
</comment>
<evidence type="ECO:0000256" key="9">
    <source>
        <dbReference type="HAMAP-Rule" id="MF_02094"/>
    </source>
</evidence>
<comment type="catalytic activity">
    <reaction evidence="9">
        <text>6-phospho-D-gluconate = 2-dehydro-3-deoxy-6-phospho-D-gluconate + H2O</text>
        <dbReference type="Rhea" id="RHEA:17277"/>
        <dbReference type="ChEBI" id="CHEBI:15377"/>
        <dbReference type="ChEBI" id="CHEBI:57569"/>
        <dbReference type="ChEBI" id="CHEBI:58759"/>
        <dbReference type="EC" id="4.2.1.12"/>
    </reaction>
</comment>
<feature type="domain" description="Dihydroxy-acid/6-phosphogluconate dehydratase C-terminal" evidence="13">
    <location>
        <begin position="409"/>
        <end position="602"/>
    </location>
</feature>
<comment type="pathway">
    <text evidence="9">Carbohydrate metabolism; Entner-Doudoroff pathway.</text>
</comment>
<dbReference type="PANTHER" id="PTHR43661:SF1">
    <property type="entry name" value="PHOSPHOGLUCONATE DEHYDRATASE"/>
    <property type="match status" value="1"/>
</dbReference>
<dbReference type="InterPro" id="IPR037237">
    <property type="entry name" value="IlvD/EDD_N"/>
</dbReference>
<evidence type="ECO:0000259" key="13">
    <source>
        <dbReference type="Pfam" id="PF24877"/>
    </source>
</evidence>
<evidence type="ECO:0000256" key="3">
    <source>
        <dbReference type="ARBA" id="ARBA00022723"/>
    </source>
</evidence>
<dbReference type="Pfam" id="PF00920">
    <property type="entry name" value="ILVD_EDD_N"/>
    <property type="match status" value="1"/>
</dbReference>
<evidence type="ECO:0000256" key="10">
    <source>
        <dbReference type="NCBIfam" id="TIGR01196"/>
    </source>
</evidence>
<dbReference type="HAMAP" id="MF_02094">
    <property type="entry name" value="Edd"/>
    <property type="match status" value="1"/>
</dbReference>
<proteinExistence type="inferred from homology"/>
<feature type="region of interest" description="Disordered" evidence="11">
    <location>
        <begin position="611"/>
        <end position="638"/>
    </location>
</feature>
<evidence type="ECO:0000313" key="14">
    <source>
        <dbReference type="EMBL" id="WQD75737.1"/>
    </source>
</evidence>
<evidence type="ECO:0000256" key="5">
    <source>
        <dbReference type="ARBA" id="ARBA00023014"/>
    </source>
</evidence>
<evidence type="ECO:0000256" key="8">
    <source>
        <dbReference type="ARBA" id="ARBA00023277"/>
    </source>
</evidence>
<dbReference type="InterPro" id="IPR004786">
    <property type="entry name" value="6-phosphgluc_deHydtase"/>
</dbReference>
<comment type="cofactor">
    <cofactor evidence="9">
        <name>[4Fe-4S] cluster</name>
        <dbReference type="ChEBI" id="CHEBI:49883"/>
    </cofactor>
    <text evidence="9">Binds 1 [4Fe-4S] cluster.</text>
</comment>
<feature type="compositionally biased region" description="Low complexity" evidence="11">
    <location>
        <begin position="611"/>
        <end position="627"/>
    </location>
</feature>
<evidence type="ECO:0000256" key="6">
    <source>
        <dbReference type="ARBA" id="ARBA00023064"/>
    </source>
</evidence>
<dbReference type="SUPFAM" id="SSF52016">
    <property type="entry name" value="LeuD/IlvD-like"/>
    <property type="match status" value="1"/>
</dbReference>
<dbReference type="EMBL" id="CP139965">
    <property type="protein sequence ID" value="WQD75737.1"/>
    <property type="molecule type" value="Genomic_DNA"/>
</dbReference>
<dbReference type="Gene3D" id="3.50.30.80">
    <property type="entry name" value="IlvD/EDD C-terminal domain-like"/>
    <property type="match status" value="1"/>
</dbReference>
<keyword evidence="4 9" id="KW-0408">Iron</keyword>
<sequence>MASPHAQLMKVTRRVIERSKPTRESYLARIEAAQGRFPARGALSCANLAHGFAGMEGNDKFEIKALRAPNIGIVSAYNEMLSAHAPYRDYPELIKQAARENGGVAQFAGGVPAMCDGVTQGNAGMELSLFSREVIAMSTAVALTHNMFDAALCLGICDKIVPGLMIGALQFGHLPTIFVPAGPMTSGLSNDEKAKIRQLYATGQVGRDALLESEAAAYHGHGTCTFYGTANSNQMLMEVMGMHLPGSAFIHPHTPLRDELTAAAARRVLDLTVERGQYTPIGHVIDEKAIVNGIVALLATGGSTNHTLHLVAIARAAGIVIDWNDFDELSQAVPLLAKVYPNGKADVNHFHAAGGIAFLVRNLLEGGLLHEDVKTVAGEGLAHYTQEPKLIDGKLTWVPGVVESQDTAVLRGIQQPFQPDGGLRLMQGKLGRGVIKISAVAAQHRVVKAPAIVFDSQEAVQEAFDRGELKRDFVAVVRFQGARANGMPELHRLTPLLGVLQDQGFHVALVTDGRMSGASGKVPAVIHVSPEALLQGPLGKVRDGDMIVIDAEAGVLDVEVDDAEWATRSVAAPRHQAENEVGFGRELFGVFRAAAAPAELGASVFGPLVGETTTGEGSGEQAGAAASRAHHELHKQGA</sequence>
<dbReference type="GO" id="GO:0004456">
    <property type="term" value="F:phosphogluconate dehydratase activity"/>
    <property type="evidence" value="ECO:0007669"/>
    <property type="project" value="UniProtKB-EC"/>
</dbReference>
<keyword evidence="15" id="KW-1185">Reference proteome</keyword>